<accession>A0A1E7L5N9</accession>
<evidence type="ECO:0000313" key="2">
    <source>
        <dbReference type="EMBL" id="OEV11431.1"/>
    </source>
</evidence>
<reference evidence="2 4" key="1">
    <citation type="journal article" date="2016" name="Front. Microbiol.">
        <title>Comparative Genomics Analysis of Streptomyces Species Reveals Their Adaptation to the Marine Environment and Their Diversity at the Genomic Level.</title>
        <authorList>
            <person name="Tian X."/>
            <person name="Zhang Z."/>
            <person name="Yang T."/>
            <person name="Chen M."/>
            <person name="Li J."/>
            <person name="Chen F."/>
            <person name="Yang J."/>
            <person name="Li W."/>
            <person name="Zhang B."/>
            <person name="Zhang Z."/>
            <person name="Wu J."/>
            <person name="Zhang C."/>
            <person name="Long L."/>
            <person name="Xiao J."/>
        </authorList>
    </citation>
    <scope>NUCLEOTIDE SEQUENCE [LARGE SCALE GENOMIC DNA]</scope>
    <source>
        <strain evidence="2 4">SCSIO 10429</strain>
    </source>
</reference>
<name>A0A1E7L5N9_9ACTN</name>
<dbReference type="PATRIC" id="fig|518642.10.peg.2400"/>
<dbReference type="Pfam" id="PF10604">
    <property type="entry name" value="Polyketide_cyc2"/>
    <property type="match status" value="1"/>
</dbReference>
<dbReference type="InterPro" id="IPR023393">
    <property type="entry name" value="START-like_dom_sf"/>
</dbReference>
<dbReference type="EMBL" id="LJGW01000223">
    <property type="protein sequence ID" value="OEV11430.1"/>
    <property type="molecule type" value="Genomic_DNA"/>
</dbReference>
<dbReference type="RefSeq" id="WP_070016994.1">
    <property type="nucleotide sequence ID" value="NZ_LJGW01000223.1"/>
</dbReference>
<proteinExistence type="predicted"/>
<sequence>MTAARHRFVFRSVWRLSAPPEAVYEVLERAGEYPRWWPQVREVRALEESSGSARIRSVLPLDLRITGRAARRDPAAGVLEMEITGDMEGWARWTVTGDGAGGGRGAVAVYEQRVVVRRALLRRLALPARPLFRANHAAMMCAGRRGLERWLARGLDDD</sequence>
<dbReference type="SUPFAM" id="SSF55961">
    <property type="entry name" value="Bet v1-like"/>
    <property type="match status" value="1"/>
</dbReference>
<comment type="caution">
    <text evidence="2">The sequence shown here is derived from an EMBL/GenBank/DDBJ whole genome shotgun (WGS) entry which is preliminary data.</text>
</comment>
<dbReference type="AlphaFoldDB" id="A0A1E7L5N9"/>
<dbReference type="Proteomes" id="UP000176005">
    <property type="component" value="Unassembled WGS sequence"/>
</dbReference>
<gene>
    <name evidence="1" type="ORF">AN218_12910</name>
    <name evidence="2" type="ORF">AN218_12920</name>
    <name evidence="3" type="ORF">AN218_12930</name>
</gene>
<dbReference type="InterPro" id="IPR019587">
    <property type="entry name" value="Polyketide_cyclase/dehydratase"/>
</dbReference>
<keyword evidence="4" id="KW-1185">Reference proteome</keyword>
<evidence type="ECO:0000313" key="1">
    <source>
        <dbReference type="EMBL" id="OEV11430.1"/>
    </source>
</evidence>
<protein>
    <submittedName>
        <fullName evidence="2">Polyketide cyclase</fullName>
    </submittedName>
</protein>
<dbReference type="Gene3D" id="3.30.530.20">
    <property type="match status" value="1"/>
</dbReference>
<dbReference type="EMBL" id="LJGW01000223">
    <property type="protein sequence ID" value="OEV11431.1"/>
    <property type="molecule type" value="Genomic_DNA"/>
</dbReference>
<dbReference type="EMBL" id="LJGW01000223">
    <property type="protein sequence ID" value="OEV11432.1"/>
    <property type="molecule type" value="Genomic_DNA"/>
</dbReference>
<evidence type="ECO:0000313" key="3">
    <source>
        <dbReference type="EMBL" id="OEV11432.1"/>
    </source>
</evidence>
<evidence type="ECO:0000313" key="4">
    <source>
        <dbReference type="Proteomes" id="UP000176005"/>
    </source>
</evidence>
<organism evidence="2 4">
    <name type="scientific">Streptomyces nanshensis</name>
    <dbReference type="NCBI Taxonomy" id="518642"/>
    <lineage>
        <taxon>Bacteria</taxon>
        <taxon>Bacillati</taxon>
        <taxon>Actinomycetota</taxon>
        <taxon>Actinomycetes</taxon>
        <taxon>Kitasatosporales</taxon>
        <taxon>Streptomycetaceae</taxon>
        <taxon>Streptomyces</taxon>
    </lineage>
</organism>